<dbReference type="InterPro" id="IPR001611">
    <property type="entry name" value="Leu-rich_rpt"/>
</dbReference>
<dbReference type="InterPro" id="IPR032675">
    <property type="entry name" value="LRR_dom_sf"/>
</dbReference>
<protein>
    <submittedName>
        <fullName evidence="1">Uncharacterized protein</fullName>
    </submittedName>
</protein>
<dbReference type="Proteomes" id="UP001153148">
    <property type="component" value="Unassembled WGS sequence"/>
</dbReference>
<dbReference type="Pfam" id="PF13855">
    <property type="entry name" value="LRR_8"/>
    <property type="match status" value="1"/>
</dbReference>
<dbReference type="EMBL" id="CAJPIN010000300">
    <property type="protein sequence ID" value="CAG2053326.1"/>
    <property type="molecule type" value="Genomic_DNA"/>
</dbReference>
<organism evidence="1 2">
    <name type="scientific">Timema podura</name>
    <name type="common">Walking stick</name>
    <dbReference type="NCBI Taxonomy" id="61482"/>
    <lineage>
        <taxon>Eukaryota</taxon>
        <taxon>Metazoa</taxon>
        <taxon>Ecdysozoa</taxon>
        <taxon>Arthropoda</taxon>
        <taxon>Hexapoda</taxon>
        <taxon>Insecta</taxon>
        <taxon>Pterygota</taxon>
        <taxon>Neoptera</taxon>
        <taxon>Polyneoptera</taxon>
        <taxon>Phasmatodea</taxon>
        <taxon>Timematodea</taxon>
        <taxon>Timematoidea</taxon>
        <taxon>Timematidae</taxon>
        <taxon>Timema</taxon>
    </lineage>
</organism>
<sequence>MQMPRKYVICSNSSPVCCIVGKVTQSCVEFSGDGKQNPVTHAGLKLRRLNLGGNELSAVPTEALSIMDTLKKLEMQENHITDIHEGDFEELASRVFLSVTLAEHQMDSHSGPNVKLI</sequence>
<gene>
    <name evidence="1" type="ORF">TPAB3V08_LOCUS384</name>
</gene>
<keyword evidence="2" id="KW-1185">Reference proteome</keyword>
<dbReference type="SUPFAM" id="SSF52058">
    <property type="entry name" value="L domain-like"/>
    <property type="match status" value="1"/>
</dbReference>
<proteinExistence type="predicted"/>
<accession>A0ABN7NBU7</accession>
<evidence type="ECO:0000313" key="1">
    <source>
        <dbReference type="EMBL" id="CAG2053326.1"/>
    </source>
</evidence>
<reference evidence="1" key="1">
    <citation type="submission" date="2021-03" db="EMBL/GenBank/DDBJ databases">
        <authorList>
            <person name="Tran Van P."/>
        </authorList>
    </citation>
    <scope>NUCLEOTIDE SEQUENCE</scope>
</reference>
<name>A0ABN7NBU7_TIMPD</name>
<evidence type="ECO:0000313" key="2">
    <source>
        <dbReference type="Proteomes" id="UP001153148"/>
    </source>
</evidence>
<dbReference type="Gene3D" id="3.80.10.10">
    <property type="entry name" value="Ribonuclease Inhibitor"/>
    <property type="match status" value="1"/>
</dbReference>
<comment type="caution">
    <text evidence="1">The sequence shown here is derived from an EMBL/GenBank/DDBJ whole genome shotgun (WGS) entry which is preliminary data.</text>
</comment>